<dbReference type="Gene3D" id="3.30.70.330">
    <property type="match status" value="1"/>
</dbReference>
<feature type="compositionally biased region" description="Basic and acidic residues" evidence="1">
    <location>
        <begin position="184"/>
        <end position="197"/>
    </location>
</feature>
<evidence type="ECO:0000313" key="2">
    <source>
        <dbReference type="EMBL" id="KAK9680114.1"/>
    </source>
</evidence>
<name>A0ABR2VN40_9FUNG</name>
<feature type="non-terminal residue" evidence="2">
    <location>
        <position position="277"/>
    </location>
</feature>
<comment type="caution">
    <text evidence="2">The sequence shown here is derived from an EMBL/GenBank/DDBJ whole genome shotgun (WGS) entry which is preliminary data.</text>
</comment>
<feature type="compositionally biased region" description="Basic and acidic residues" evidence="1">
    <location>
        <begin position="230"/>
        <end position="240"/>
    </location>
</feature>
<organism evidence="2 3">
    <name type="scientific">Basidiobolus ranarum</name>
    <dbReference type="NCBI Taxonomy" id="34480"/>
    <lineage>
        <taxon>Eukaryota</taxon>
        <taxon>Fungi</taxon>
        <taxon>Fungi incertae sedis</taxon>
        <taxon>Zoopagomycota</taxon>
        <taxon>Entomophthoromycotina</taxon>
        <taxon>Basidiobolomycetes</taxon>
        <taxon>Basidiobolales</taxon>
        <taxon>Basidiobolaceae</taxon>
        <taxon>Basidiobolus</taxon>
    </lineage>
</organism>
<reference evidence="2 3" key="1">
    <citation type="submission" date="2023-04" db="EMBL/GenBank/DDBJ databases">
        <title>Genome of Basidiobolus ranarum AG-B5.</title>
        <authorList>
            <person name="Stajich J.E."/>
            <person name="Carter-House D."/>
            <person name="Gryganskyi A."/>
        </authorList>
    </citation>
    <scope>NUCLEOTIDE SEQUENCE [LARGE SCALE GENOMIC DNA]</scope>
    <source>
        <strain evidence="2 3">AG-B5</strain>
    </source>
</reference>
<dbReference type="PANTHER" id="PTHR23140:SF0">
    <property type="entry name" value="U2 SNRNP-ASSOCIATED SURP MOTIF-CONTAINING PROTEIN"/>
    <property type="match status" value="1"/>
</dbReference>
<dbReference type="InterPro" id="IPR012677">
    <property type="entry name" value="Nucleotide-bd_a/b_plait_sf"/>
</dbReference>
<dbReference type="PANTHER" id="PTHR23140">
    <property type="entry name" value="RNA PROCESSING PROTEIN LD23810P"/>
    <property type="match status" value="1"/>
</dbReference>
<proteinExistence type="predicted"/>
<gene>
    <name evidence="2" type="ORF">K7432_016040</name>
</gene>
<protein>
    <recommendedName>
        <fullName evidence="4">RRM domain-containing protein</fullName>
    </recommendedName>
</protein>
<feature type="compositionally biased region" description="Basic and acidic residues" evidence="1">
    <location>
        <begin position="1"/>
        <end position="19"/>
    </location>
</feature>
<accession>A0ABR2VN40</accession>
<evidence type="ECO:0000313" key="3">
    <source>
        <dbReference type="Proteomes" id="UP001479436"/>
    </source>
</evidence>
<dbReference type="InterPro" id="IPR035979">
    <property type="entry name" value="RBD_domain_sf"/>
</dbReference>
<feature type="region of interest" description="Disordered" evidence="1">
    <location>
        <begin position="92"/>
        <end position="251"/>
    </location>
</feature>
<feature type="compositionally biased region" description="Basic and acidic residues" evidence="1">
    <location>
        <begin position="156"/>
        <end position="173"/>
    </location>
</feature>
<dbReference type="SUPFAM" id="SSF54928">
    <property type="entry name" value="RNA-binding domain, RBD"/>
    <property type="match status" value="1"/>
</dbReference>
<sequence length="277" mass="31337">MPLEHENREKEKEKEDRPSKLPWGVTPETLQPGTIKQITKDKLQAFSVGNYKKTAFQRHREELELKKKKETEDAAKVYAEFVASFEEEPDVPKTFVKGGTLAPKDSYNQSSQNETTSNDALLKPQMFVSANQTSAPKPIPRSTAFTSPEIQYNRAPSREEYPNDSTPRREEKGKKKRNLDSFLEEIKKEQEQPEERLRQKRHVSSSSVVPTKRVHPEEPGASSIAVEAAFEEKSGSHDTGDPDTTNLYIGNISPQANEDTLCKEFGRFGPIACVKIM</sequence>
<dbReference type="EMBL" id="JASJQH010009304">
    <property type="protein sequence ID" value="KAK9680114.1"/>
    <property type="molecule type" value="Genomic_DNA"/>
</dbReference>
<evidence type="ECO:0000256" key="1">
    <source>
        <dbReference type="SAM" id="MobiDB-lite"/>
    </source>
</evidence>
<dbReference type="InterPro" id="IPR051485">
    <property type="entry name" value="SR-CTD_assoc_factor"/>
</dbReference>
<evidence type="ECO:0008006" key="4">
    <source>
        <dbReference type="Google" id="ProtNLM"/>
    </source>
</evidence>
<feature type="region of interest" description="Disordered" evidence="1">
    <location>
        <begin position="1"/>
        <end position="29"/>
    </location>
</feature>
<feature type="compositionally biased region" description="Polar residues" evidence="1">
    <location>
        <begin position="242"/>
        <end position="251"/>
    </location>
</feature>
<dbReference type="Proteomes" id="UP001479436">
    <property type="component" value="Unassembled WGS sequence"/>
</dbReference>
<feature type="compositionally biased region" description="Polar residues" evidence="1">
    <location>
        <begin position="106"/>
        <end position="119"/>
    </location>
</feature>
<keyword evidence="3" id="KW-1185">Reference proteome</keyword>